<sequence length="26" mass="2896">MRSAFLAFDGLPRRLFSPILTSLATD</sequence>
<dbReference type="Proteomes" id="UP000663864">
    <property type="component" value="Unassembled WGS sequence"/>
</dbReference>
<organism evidence="1 2">
    <name type="scientific">Rotaria sordida</name>
    <dbReference type="NCBI Taxonomy" id="392033"/>
    <lineage>
        <taxon>Eukaryota</taxon>
        <taxon>Metazoa</taxon>
        <taxon>Spiralia</taxon>
        <taxon>Gnathifera</taxon>
        <taxon>Rotifera</taxon>
        <taxon>Eurotatoria</taxon>
        <taxon>Bdelloidea</taxon>
        <taxon>Philodinida</taxon>
        <taxon>Philodinidae</taxon>
        <taxon>Rotaria</taxon>
    </lineage>
</organism>
<proteinExistence type="predicted"/>
<accession>A0A815W1X0</accession>
<evidence type="ECO:0000313" key="2">
    <source>
        <dbReference type="Proteomes" id="UP000663864"/>
    </source>
</evidence>
<comment type="caution">
    <text evidence="1">The sequence shown here is derived from an EMBL/GenBank/DDBJ whole genome shotgun (WGS) entry which is preliminary data.</text>
</comment>
<feature type="non-terminal residue" evidence="1">
    <location>
        <position position="26"/>
    </location>
</feature>
<gene>
    <name evidence="1" type="ORF">ZHD862_LOCUS38921</name>
</gene>
<evidence type="ECO:0000313" key="1">
    <source>
        <dbReference type="EMBL" id="CAF1536313.1"/>
    </source>
</evidence>
<name>A0A815W1X0_9BILA</name>
<protein>
    <submittedName>
        <fullName evidence="1">Uncharacterized protein</fullName>
    </submittedName>
</protein>
<dbReference type="EMBL" id="CAJNOT010011980">
    <property type="protein sequence ID" value="CAF1536313.1"/>
    <property type="molecule type" value="Genomic_DNA"/>
</dbReference>
<dbReference type="AlphaFoldDB" id="A0A815W1X0"/>
<reference evidence="1" key="1">
    <citation type="submission" date="2021-02" db="EMBL/GenBank/DDBJ databases">
        <authorList>
            <person name="Nowell W R."/>
        </authorList>
    </citation>
    <scope>NUCLEOTIDE SEQUENCE</scope>
</reference>